<evidence type="ECO:0000313" key="5">
    <source>
        <dbReference type="EMBL" id="PLW45425.1"/>
    </source>
</evidence>
<evidence type="ECO:0000313" key="2">
    <source>
        <dbReference type="EMBL" id="PLW13147.1"/>
    </source>
</evidence>
<gene>
    <name evidence="5" type="ORF">PCANC_11914</name>
    <name evidence="3" type="ORF">PCANC_14784</name>
    <name evidence="4" type="ORF">PCASD_06091</name>
    <name evidence="2" type="ORF">PCASD_18243</name>
</gene>
<evidence type="ECO:0000313" key="6">
    <source>
        <dbReference type="Proteomes" id="UP000235388"/>
    </source>
</evidence>
<dbReference type="Proteomes" id="UP000235392">
    <property type="component" value="Unassembled WGS sequence"/>
</dbReference>
<dbReference type="Proteomes" id="UP000235388">
    <property type="component" value="Unassembled WGS sequence"/>
</dbReference>
<evidence type="ECO:0000313" key="4">
    <source>
        <dbReference type="EMBL" id="PLW43073.1"/>
    </source>
</evidence>
<dbReference type="EMBL" id="PGCJ01000128">
    <property type="protein sequence ID" value="PLW45425.1"/>
    <property type="molecule type" value="Genomic_DNA"/>
</dbReference>
<evidence type="ECO:0000313" key="7">
    <source>
        <dbReference type="Proteomes" id="UP000235392"/>
    </source>
</evidence>
<sequence length="89" mass="10250">MLLGIVDDVEKLNLVEGKFSNEIPSEEGLGFVDQTPFEFSGTPLLPSLYRLPPQSTEDRHRRHRHPQKNRTHHPKKLSFFSKNILVSDV</sequence>
<dbReference type="EMBL" id="PGCI01000072">
    <property type="protein sequence ID" value="PLW43073.1"/>
    <property type="molecule type" value="Genomic_DNA"/>
</dbReference>
<dbReference type="EMBL" id="PGCJ01000909">
    <property type="protein sequence ID" value="PLW14904.1"/>
    <property type="molecule type" value="Genomic_DNA"/>
</dbReference>
<dbReference type="AlphaFoldDB" id="A0A2N5V606"/>
<evidence type="ECO:0000313" key="3">
    <source>
        <dbReference type="EMBL" id="PLW14904.1"/>
    </source>
</evidence>
<organism evidence="5 6">
    <name type="scientific">Puccinia coronata f. sp. avenae</name>
    <dbReference type="NCBI Taxonomy" id="200324"/>
    <lineage>
        <taxon>Eukaryota</taxon>
        <taxon>Fungi</taxon>
        <taxon>Dikarya</taxon>
        <taxon>Basidiomycota</taxon>
        <taxon>Pucciniomycotina</taxon>
        <taxon>Pucciniomycetes</taxon>
        <taxon>Pucciniales</taxon>
        <taxon>Pucciniaceae</taxon>
        <taxon>Puccinia</taxon>
    </lineage>
</organism>
<keyword evidence="6" id="KW-1185">Reference proteome</keyword>
<name>A0A2N5V606_9BASI</name>
<dbReference type="EMBL" id="PGCI01000862">
    <property type="protein sequence ID" value="PLW13147.1"/>
    <property type="molecule type" value="Genomic_DNA"/>
</dbReference>
<accession>A0A2N5V606</accession>
<reference evidence="6 7" key="1">
    <citation type="submission" date="2017-11" db="EMBL/GenBank/DDBJ databases">
        <title>De novo assembly and phasing of dikaryotic genomes from two isolates of Puccinia coronata f. sp. avenae, the causal agent of oat crown rust.</title>
        <authorList>
            <person name="Miller M.E."/>
            <person name="Zhang Y."/>
            <person name="Omidvar V."/>
            <person name="Sperschneider J."/>
            <person name="Schwessinger B."/>
            <person name="Raley C."/>
            <person name="Palmer J.M."/>
            <person name="Garnica D."/>
            <person name="Upadhyaya N."/>
            <person name="Rathjen J."/>
            <person name="Taylor J.M."/>
            <person name="Park R.F."/>
            <person name="Dodds P.N."/>
            <person name="Hirsch C.D."/>
            <person name="Kianian S.F."/>
            <person name="Figueroa M."/>
        </authorList>
    </citation>
    <scope>NUCLEOTIDE SEQUENCE [LARGE SCALE GENOMIC DNA]</scope>
    <source>
        <strain evidence="5">12NC29</strain>
        <strain evidence="2">12SD80</strain>
    </source>
</reference>
<feature type="region of interest" description="Disordered" evidence="1">
    <location>
        <begin position="48"/>
        <end position="75"/>
    </location>
</feature>
<evidence type="ECO:0000256" key="1">
    <source>
        <dbReference type="SAM" id="MobiDB-lite"/>
    </source>
</evidence>
<comment type="caution">
    <text evidence="5">The sequence shown here is derived from an EMBL/GenBank/DDBJ whole genome shotgun (WGS) entry which is preliminary data.</text>
</comment>
<feature type="compositionally biased region" description="Basic residues" evidence="1">
    <location>
        <begin position="60"/>
        <end position="75"/>
    </location>
</feature>
<proteinExistence type="predicted"/>
<protein>
    <submittedName>
        <fullName evidence="5">Uncharacterized protein</fullName>
    </submittedName>
</protein>